<dbReference type="PROSITE" id="PS50030">
    <property type="entry name" value="UBA"/>
    <property type="match status" value="1"/>
</dbReference>
<protein>
    <submittedName>
        <fullName evidence="4">UBA domain-containing protein</fullName>
    </submittedName>
</protein>
<feature type="region of interest" description="Disordered" evidence="1">
    <location>
        <begin position="93"/>
        <end position="116"/>
    </location>
</feature>
<evidence type="ECO:0000313" key="3">
    <source>
        <dbReference type="Proteomes" id="UP000095283"/>
    </source>
</evidence>
<dbReference type="SMART" id="SM00165">
    <property type="entry name" value="UBA"/>
    <property type="match status" value="1"/>
</dbReference>
<dbReference type="GO" id="GO:0005634">
    <property type="term" value="C:nucleus"/>
    <property type="evidence" value="ECO:0007669"/>
    <property type="project" value="TreeGrafter"/>
</dbReference>
<dbReference type="PROSITE" id="PS00028">
    <property type="entry name" value="ZINC_FINGER_C2H2_1"/>
    <property type="match status" value="1"/>
</dbReference>
<dbReference type="Proteomes" id="UP000095283">
    <property type="component" value="Unplaced"/>
</dbReference>
<dbReference type="GO" id="GO:0005737">
    <property type="term" value="C:cytoplasm"/>
    <property type="evidence" value="ECO:0007669"/>
    <property type="project" value="TreeGrafter"/>
</dbReference>
<evidence type="ECO:0000259" key="2">
    <source>
        <dbReference type="PROSITE" id="PS50030"/>
    </source>
</evidence>
<dbReference type="InterPro" id="IPR009060">
    <property type="entry name" value="UBA-like_sf"/>
</dbReference>
<dbReference type="SUPFAM" id="SSF46934">
    <property type="entry name" value="UBA-like"/>
    <property type="match status" value="1"/>
</dbReference>
<dbReference type="GO" id="GO:1903094">
    <property type="term" value="P:negative regulation of protein K48-linked deubiquitination"/>
    <property type="evidence" value="ECO:0007669"/>
    <property type="project" value="TreeGrafter"/>
</dbReference>
<dbReference type="GO" id="GO:0036435">
    <property type="term" value="F:K48-linked polyubiquitin modification-dependent protein binding"/>
    <property type="evidence" value="ECO:0007669"/>
    <property type="project" value="TreeGrafter"/>
</dbReference>
<dbReference type="Gene3D" id="1.10.8.10">
    <property type="entry name" value="DNA helicase RuvA subunit, C-terminal domain"/>
    <property type="match status" value="1"/>
</dbReference>
<dbReference type="GO" id="GO:0031397">
    <property type="term" value="P:negative regulation of protein ubiquitination"/>
    <property type="evidence" value="ECO:0007669"/>
    <property type="project" value="TreeGrafter"/>
</dbReference>
<dbReference type="AlphaFoldDB" id="A0A1I7WCB4"/>
<proteinExistence type="predicted"/>
<sequence length="138" mass="15910">MPSIVEQLIDMGFAKERAEKAYSLAGDSLEAAMDWLISHEDDDIVVSTEKESVEMDSKVVVNEHIQSSYKCNDCNELFRDENGMMWHNIKSGHESFSETTETITPLTPEELEQKSTELRKRIKTARAQREENERKEQV</sequence>
<evidence type="ECO:0000256" key="1">
    <source>
        <dbReference type="SAM" id="MobiDB-lite"/>
    </source>
</evidence>
<reference evidence="4" key="1">
    <citation type="submission" date="2016-11" db="UniProtKB">
        <authorList>
            <consortium name="WormBaseParasite"/>
        </authorList>
    </citation>
    <scope>IDENTIFICATION</scope>
</reference>
<dbReference type="GO" id="GO:0032435">
    <property type="term" value="P:negative regulation of proteasomal ubiquitin-dependent protein catabolic process"/>
    <property type="evidence" value="ECO:0007669"/>
    <property type="project" value="TreeGrafter"/>
</dbReference>
<feature type="domain" description="UBA" evidence="2">
    <location>
        <begin position="1"/>
        <end position="39"/>
    </location>
</feature>
<keyword evidence="3" id="KW-1185">Reference proteome</keyword>
<dbReference type="PANTHER" id="PTHR46340">
    <property type="entry name" value="UBX DOMAIN-CONTAINING PROTEIN 1"/>
    <property type="match status" value="1"/>
</dbReference>
<dbReference type="Pfam" id="PF22562">
    <property type="entry name" value="UBA_7"/>
    <property type="match status" value="1"/>
</dbReference>
<dbReference type="InterPro" id="IPR013087">
    <property type="entry name" value="Znf_C2H2_type"/>
</dbReference>
<dbReference type="InterPro" id="IPR015940">
    <property type="entry name" value="UBA"/>
</dbReference>
<feature type="compositionally biased region" description="Low complexity" evidence="1">
    <location>
        <begin position="98"/>
        <end position="108"/>
    </location>
</feature>
<dbReference type="WBParaSite" id="Hba_02351">
    <property type="protein sequence ID" value="Hba_02351"/>
    <property type="gene ID" value="Hba_02351"/>
</dbReference>
<name>A0A1I7WCB4_HETBA</name>
<accession>A0A1I7WCB4</accession>
<organism evidence="3 4">
    <name type="scientific">Heterorhabditis bacteriophora</name>
    <name type="common">Entomopathogenic nematode worm</name>
    <dbReference type="NCBI Taxonomy" id="37862"/>
    <lineage>
        <taxon>Eukaryota</taxon>
        <taxon>Metazoa</taxon>
        <taxon>Ecdysozoa</taxon>
        <taxon>Nematoda</taxon>
        <taxon>Chromadorea</taxon>
        <taxon>Rhabditida</taxon>
        <taxon>Rhabditina</taxon>
        <taxon>Rhabditomorpha</taxon>
        <taxon>Strongyloidea</taxon>
        <taxon>Heterorhabditidae</taxon>
        <taxon>Heterorhabditis</taxon>
    </lineage>
</organism>
<dbReference type="PANTHER" id="PTHR46340:SF1">
    <property type="entry name" value="UBX DOMAIN-CONTAINING PROTEIN 1"/>
    <property type="match status" value="1"/>
</dbReference>
<evidence type="ECO:0000313" key="4">
    <source>
        <dbReference type="WBParaSite" id="Hba_02351"/>
    </source>
</evidence>